<protein>
    <submittedName>
        <fullName evidence="1">Uncharacterized protein</fullName>
    </submittedName>
</protein>
<dbReference type="Proteomes" id="UP000241421">
    <property type="component" value="Unassembled WGS sequence"/>
</dbReference>
<name>A0A2U2HC86_9BURK</name>
<reference evidence="1 2" key="1">
    <citation type="submission" date="2018-04" db="EMBL/GenBank/DDBJ databases">
        <title>Massilia violaceinigra sp. nov., a novel purple-pigmented bacterium isolated from Tianshan glacier, Xinjiang, China.</title>
        <authorList>
            <person name="Wang H."/>
        </authorList>
    </citation>
    <scope>NUCLEOTIDE SEQUENCE [LARGE SCALE GENOMIC DNA]</scope>
    <source>
        <strain evidence="1 2">B448-2</strain>
    </source>
</reference>
<dbReference type="AlphaFoldDB" id="A0A2U2HC86"/>
<evidence type="ECO:0000313" key="2">
    <source>
        <dbReference type="Proteomes" id="UP000241421"/>
    </source>
</evidence>
<organism evidence="1 2">
    <name type="scientific">Massilia glaciei</name>
    <dbReference type="NCBI Taxonomy" id="1524097"/>
    <lineage>
        <taxon>Bacteria</taxon>
        <taxon>Pseudomonadati</taxon>
        <taxon>Pseudomonadota</taxon>
        <taxon>Betaproteobacteria</taxon>
        <taxon>Burkholderiales</taxon>
        <taxon>Oxalobacteraceae</taxon>
        <taxon>Telluria group</taxon>
        <taxon>Massilia</taxon>
    </lineage>
</organism>
<comment type="caution">
    <text evidence="1">The sequence shown here is derived from an EMBL/GenBank/DDBJ whole genome shotgun (WGS) entry which is preliminary data.</text>
</comment>
<accession>A0A2U2HC86</accession>
<keyword evidence="2" id="KW-1185">Reference proteome</keyword>
<dbReference type="OrthoDB" id="9096701at2"/>
<gene>
    <name evidence="1" type="ORF">C7C56_026115</name>
</gene>
<dbReference type="EMBL" id="PXWF02000324">
    <property type="protein sequence ID" value="PWF40452.1"/>
    <property type="molecule type" value="Genomic_DNA"/>
</dbReference>
<evidence type="ECO:0000313" key="1">
    <source>
        <dbReference type="EMBL" id="PWF40452.1"/>
    </source>
</evidence>
<proteinExistence type="predicted"/>
<sequence length="183" mass="20303">MSMSRLMFSHFVHKLGTPGVAGIVLLAFSLALALSTLLPSWHERDRLRAGAAVARDVERRNGARVALPDYSPAAQLRAFYAVFPLSAEAPVAFSLVYAAAEEANLDLLRGEYTRTTDWPTGLVLYHMTLPVRASYSQVRHFVAAALKAVPTLALDELSFERPKIFETQVQARIRFTLYLKLPS</sequence>
<dbReference type="RefSeq" id="WP_106760265.1">
    <property type="nucleotide sequence ID" value="NZ_PXWF02000324.1"/>
</dbReference>